<dbReference type="Pfam" id="PF00581">
    <property type="entry name" value="Rhodanese"/>
    <property type="match status" value="1"/>
</dbReference>
<comment type="similarity">
    <text evidence="1">Belongs to the TrhO family.</text>
</comment>
<keyword evidence="1" id="KW-0819">tRNA processing</keyword>
<comment type="catalytic activity">
    <reaction evidence="1">
        <text>uridine(34) in tRNA + AH2 + O2 = 5-hydroxyuridine(34) in tRNA + A + H2O</text>
        <dbReference type="Rhea" id="RHEA:64224"/>
        <dbReference type="Rhea" id="RHEA-COMP:11727"/>
        <dbReference type="Rhea" id="RHEA-COMP:13381"/>
        <dbReference type="ChEBI" id="CHEBI:13193"/>
        <dbReference type="ChEBI" id="CHEBI:15377"/>
        <dbReference type="ChEBI" id="CHEBI:15379"/>
        <dbReference type="ChEBI" id="CHEBI:17499"/>
        <dbReference type="ChEBI" id="CHEBI:65315"/>
        <dbReference type="ChEBI" id="CHEBI:136877"/>
    </reaction>
</comment>
<reference key="1">
    <citation type="journal article" date="2011" name="Mol. Biol. Evol.">
        <title>Unity in variety -- the pan-genome of the Chlamydiae.</title>
        <authorList>
            <person name="Collingro A."/>
            <person name="Tischler P."/>
            <person name="Weinmaier T."/>
            <person name="Penz T."/>
            <person name="Heinz E."/>
            <person name="Brunham R.C."/>
            <person name="Read T.D."/>
            <person name="Bavoil P.M."/>
            <person name="Sachse K."/>
            <person name="Kahane S."/>
            <person name="Friedman M.G."/>
            <person name="Rattei T."/>
            <person name="Myers G.S.A."/>
            <person name="Horn M."/>
        </authorList>
    </citation>
    <scope>NUCLEOTIDE SEQUENCE</scope>
    <source>
        <strain>Z</strain>
    </source>
</reference>
<sequence length="315" mass="36844">MDYLVLAFYLIKPLEDPNALVKEFKQFFDTHDVVGRIYINEEGINAQMSVAEPHAHAFFDWFLEDERFKGTDIKIHHHHEHVFPKKTVKYRQQLVALDQKVDYAKGGKHATAAEWKKMLDEKDKNTIVLDVRNDYEWEVGHFEGAEKPDFKTFREFPDSVKQLKKKYDPEKTRVLMYCTGGIRCELYSCLMKEEGFDEVYQLEGGVIKYGQEVGNDHWKGNLFVFDDRLVVPIADEPNETIGECRHCHTKTDSCYNCANMDCNALFLCCIECCKKFLGCCSSECIDAPRRREATPQEKPKPFRKLPFEEKQKYPH</sequence>
<dbReference type="NCBIfam" id="NF001135">
    <property type="entry name" value="PRK00142.1-3"/>
    <property type="match status" value="1"/>
</dbReference>
<dbReference type="Proteomes" id="UP000000496">
    <property type="component" value="Chromosome gsn.131"/>
</dbReference>
<dbReference type="CDD" id="cd01518">
    <property type="entry name" value="RHOD_YceA"/>
    <property type="match status" value="1"/>
</dbReference>
<dbReference type="HOGENOM" id="CLU_038878_1_0_0"/>
<dbReference type="PANTHER" id="PTHR43268">
    <property type="entry name" value="THIOSULFATE SULFURTRANSFERASE/RHODANESE-LIKE DOMAIN-CONTAINING PROTEIN 2"/>
    <property type="match status" value="1"/>
</dbReference>
<dbReference type="PANTHER" id="PTHR43268:SF3">
    <property type="entry name" value="RHODANESE-LIKE DOMAIN-CONTAINING PROTEIN 7-RELATED"/>
    <property type="match status" value="1"/>
</dbReference>
<dbReference type="STRING" id="331113.SNE_A19200"/>
<dbReference type="GO" id="GO:0006400">
    <property type="term" value="P:tRNA modification"/>
    <property type="evidence" value="ECO:0007669"/>
    <property type="project" value="UniProtKB-UniRule"/>
</dbReference>
<dbReference type="RefSeq" id="WP_013944263.1">
    <property type="nucleotide sequence ID" value="NC_015713.1"/>
</dbReference>
<organism evidence="4 5">
    <name type="scientific">Simkania negevensis (strain ATCC VR-1471 / DSM 27360 / Z)</name>
    <dbReference type="NCBI Taxonomy" id="331113"/>
    <lineage>
        <taxon>Bacteria</taxon>
        <taxon>Pseudomonadati</taxon>
        <taxon>Chlamydiota</taxon>
        <taxon>Chlamydiia</taxon>
        <taxon>Parachlamydiales</taxon>
        <taxon>Simkaniaceae</taxon>
        <taxon>Simkania</taxon>
    </lineage>
</organism>
<dbReference type="SMART" id="SM00450">
    <property type="entry name" value="RHOD"/>
    <property type="match status" value="1"/>
</dbReference>
<evidence type="ECO:0000256" key="2">
    <source>
        <dbReference type="SAM" id="MobiDB-lite"/>
    </source>
</evidence>
<dbReference type="EC" id="1.14.-.-" evidence="1"/>
<dbReference type="InterPro" id="IPR022111">
    <property type="entry name" value="Rhodanese_C"/>
</dbReference>
<accession>F8L3E6</accession>
<dbReference type="NCBIfam" id="NF001134">
    <property type="entry name" value="PRK00142.1-2"/>
    <property type="match status" value="1"/>
</dbReference>
<dbReference type="Pfam" id="PF12368">
    <property type="entry name" value="Rhodanese_C"/>
    <property type="match status" value="1"/>
</dbReference>
<dbReference type="HAMAP" id="MF_00469">
    <property type="entry name" value="TrhO"/>
    <property type="match status" value="1"/>
</dbReference>
<dbReference type="KEGG" id="sng:SNE_A19200"/>
<dbReference type="InterPro" id="IPR001763">
    <property type="entry name" value="Rhodanese-like_dom"/>
</dbReference>
<proteinExistence type="inferred from homology"/>
<evidence type="ECO:0000259" key="3">
    <source>
        <dbReference type="PROSITE" id="PS50206"/>
    </source>
</evidence>
<dbReference type="EMBL" id="FR872582">
    <property type="protein sequence ID" value="CCB89797.1"/>
    <property type="molecule type" value="Genomic_DNA"/>
</dbReference>
<comment type="function">
    <text evidence="1">Catalyzes oxygen-dependent 5-hydroxyuridine (ho5U) modification at position 34 in tRNAs.</text>
</comment>
<reference evidence="4 5" key="2">
    <citation type="journal article" date="2011" name="Mol. Biol. Evol.">
        <title>Unity in variety--the pan-genome of the Chlamydiae.</title>
        <authorList>
            <person name="Collingro A."/>
            <person name="Tischler P."/>
            <person name="Weinmaier T."/>
            <person name="Penz T."/>
            <person name="Heinz E."/>
            <person name="Brunham R.C."/>
            <person name="Read T.D."/>
            <person name="Bavoil P.M."/>
            <person name="Sachse K."/>
            <person name="Kahane S."/>
            <person name="Friedman M.G."/>
            <person name="Rattei T."/>
            <person name="Myers G.S."/>
            <person name="Horn M."/>
        </authorList>
    </citation>
    <scope>NUCLEOTIDE SEQUENCE [LARGE SCALE GENOMIC DNA]</scope>
    <source>
        <strain evidence="5">ATCC VR-1471 / Z</strain>
    </source>
</reference>
<evidence type="ECO:0000313" key="4">
    <source>
        <dbReference type="EMBL" id="CCB89797.1"/>
    </source>
</evidence>
<dbReference type="Gene3D" id="3.30.70.100">
    <property type="match status" value="1"/>
</dbReference>
<dbReference type="PROSITE" id="PS50206">
    <property type="entry name" value="RHODANESE_3"/>
    <property type="match status" value="1"/>
</dbReference>
<evidence type="ECO:0000313" key="5">
    <source>
        <dbReference type="Proteomes" id="UP000000496"/>
    </source>
</evidence>
<feature type="domain" description="Rhodanese" evidence="3">
    <location>
        <begin position="122"/>
        <end position="218"/>
    </location>
</feature>
<dbReference type="AlphaFoldDB" id="F8L3E6"/>
<evidence type="ECO:0000256" key="1">
    <source>
        <dbReference type="HAMAP-Rule" id="MF_00469"/>
    </source>
</evidence>
<dbReference type="Pfam" id="PF17773">
    <property type="entry name" value="UPF0176_N"/>
    <property type="match status" value="1"/>
</dbReference>
<keyword evidence="5" id="KW-1185">Reference proteome</keyword>
<keyword evidence="1" id="KW-0560">Oxidoreductase</keyword>
<feature type="region of interest" description="Disordered" evidence="2">
    <location>
        <begin position="290"/>
        <end position="315"/>
    </location>
</feature>
<dbReference type="Gene3D" id="3.40.250.10">
    <property type="entry name" value="Rhodanese-like domain"/>
    <property type="match status" value="1"/>
</dbReference>
<dbReference type="InterPro" id="IPR020936">
    <property type="entry name" value="TrhO"/>
</dbReference>
<dbReference type="eggNOG" id="COG1054">
    <property type="taxonomic scope" value="Bacteria"/>
</dbReference>
<dbReference type="OrthoDB" id="9778326at2"/>
<gene>
    <name evidence="1" type="primary">trhO</name>
    <name evidence="4" type="ordered locus">SNE_A19200</name>
</gene>
<name>F8L3E6_SIMNZ</name>
<protein>
    <recommendedName>
        <fullName evidence="1">tRNA uridine(34) hydroxylase</fullName>
        <ecNumber evidence="1">1.14.-.-</ecNumber>
    </recommendedName>
    <alternativeName>
        <fullName evidence="1">tRNA hydroxylation protein O</fullName>
    </alternativeName>
</protein>
<dbReference type="SUPFAM" id="SSF52821">
    <property type="entry name" value="Rhodanese/Cell cycle control phosphatase"/>
    <property type="match status" value="1"/>
</dbReference>
<dbReference type="InterPro" id="IPR036873">
    <property type="entry name" value="Rhodanese-like_dom_sf"/>
</dbReference>
<dbReference type="InterPro" id="IPR040503">
    <property type="entry name" value="TRHO_N"/>
</dbReference>
<dbReference type="GO" id="GO:0016705">
    <property type="term" value="F:oxidoreductase activity, acting on paired donors, with incorporation or reduction of molecular oxygen"/>
    <property type="evidence" value="ECO:0007669"/>
    <property type="project" value="UniProtKB-UniRule"/>
</dbReference>